<evidence type="ECO:0000313" key="3">
    <source>
        <dbReference type="Proteomes" id="UP001501410"/>
    </source>
</evidence>
<dbReference type="RefSeq" id="WP_344825023.1">
    <property type="nucleotide sequence ID" value="NZ_BAABEZ010000022.1"/>
</dbReference>
<dbReference type="Gene3D" id="3.90.550.10">
    <property type="entry name" value="Spore Coat Polysaccharide Biosynthesis Protein SpsA, Chain A"/>
    <property type="match status" value="1"/>
</dbReference>
<dbReference type="InterPro" id="IPR029044">
    <property type="entry name" value="Nucleotide-diphossugar_trans"/>
</dbReference>
<evidence type="ECO:0000259" key="1">
    <source>
        <dbReference type="Pfam" id="PF00535"/>
    </source>
</evidence>
<dbReference type="Proteomes" id="UP001501410">
    <property type="component" value="Unassembled WGS sequence"/>
</dbReference>
<feature type="domain" description="Glycosyltransferase 2-like" evidence="1">
    <location>
        <begin position="5"/>
        <end position="107"/>
    </location>
</feature>
<accession>A0ABP8MPT3</accession>
<comment type="caution">
    <text evidence="2">The sequence shown here is derived from an EMBL/GenBank/DDBJ whole genome shotgun (WGS) entry which is preliminary data.</text>
</comment>
<organism evidence="2 3">
    <name type="scientific">Rurimicrobium arvi</name>
    <dbReference type="NCBI Taxonomy" id="2049916"/>
    <lineage>
        <taxon>Bacteria</taxon>
        <taxon>Pseudomonadati</taxon>
        <taxon>Bacteroidota</taxon>
        <taxon>Chitinophagia</taxon>
        <taxon>Chitinophagales</taxon>
        <taxon>Chitinophagaceae</taxon>
        <taxon>Rurimicrobium</taxon>
    </lineage>
</organism>
<proteinExistence type="predicted"/>
<sequence length="305" mass="35570">MYNISVVIPTYNRPRLLNRAIRSVFRQKSPQLTIEVVVIDDCSLEKVDLSEFKWDNVVYKRLVRNIGPQEARNEGIALASGDWILMLDDDDEFLDGSVLQALEKATNIPDKERYPVFFFATSNGHVPSDFQMISAREIMDETLHGDFTPVIQRKLFTQQLLRYLDYPEIVGVGCEHLTWLYISSRFQIPAFDFHLVKVNADAPFRLTSYKNFIKNSLKFALQQDITIDFVKQHNLDYIYPDYLNKKYLGSAIYYLVSGKRVLCRERLSVVRGYKRLATFVVGTLSHMPIPLSKFFFRMHKMRISK</sequence>
<dbReference type="PANTHER" id="PTHR22916:SF3">
    <property type="entry name" value="UDP-GLCNAC:BETAGAL BETA-1,3-N-ACETYLGLUCOSAMINYLTRANSFERASE-LIKE PROTEIN 1"/>
    <property type="match status" value="1"/>
</dbReference>
<dbReference type="Pfam" id="PF00535">
    <property type="entry name" value="Glycos_transf_2"/>
    <property type="match status" value="1"/>
</dbReference>
<gene>
    <name evidence="2" type="ORF">GCM10023092_15770</name>
</gene>
<keyword evidence="3" id="KW-1185">Reference proteome</keyword>
<dbReference type="CDD" id="cd00761">
    <property type="entry name" value="Glyco_tranf_GTA_type"/>
    <property type="match status" value="1"/>
</dbReference>
<reference evidence="3" key="1">
    <citation type="journal article" date="2019" name="Int. J. Syst. Evol. Microbiol.">
        <title>The Global Catalogue of Microorganisms (GCM) 10K type strain sequencing project: providing services to taxonomists for standard genome sequencing and annotation.</title>
        <authorList>
            <consortium name="The Broad Institute Genomics Platform"/>
            <consortium name="The Broad Institute Genome Sequencing Center for Infectious Disease"/>
            <person name="Wu L."/>
            <person name="Ma J."/>
        </authorList>
    </citation>
    <scope>NUCLEOTIDE SEQUENCE [LARGE SCALE GENOMIC DNA]</scope>
    <source>
        <strain evidence="3">JCM 31921</strain>
    </source>
</reference>
<name>A0ABP8MPT3_9BACT</name>
<dbReference type="SUPFAM" id="SSF53448">
    <property type="entry name" value="Nucleotide-diphospho-sugar transferases"/>
    <property type="match status" value="1"/>
</dbReference>
<dbReference type="EMBL" id="BAABEZ010000022">
    <property type="protein sequence ID" value="GAA4454178.1"/>
    <property type="molecule type" value="Genomic_DNA"/>
</dbReference>
<dbReference type="InterPro" id="IPR001173">
    <property type="entry name" value="Glyco_trans_2-like"/>
</dbReference>
<protein>
    <recommendedName>
        <fullName evidence="1">Glycosyltransferase 2-like domain-containing protein</fullName>
    </recommendedName>
</protein>
<dbReference type="PANTHER" id="PTHR22916">
    <property type="entry name" value="GLYCOSYLTRANSFERASE"/>
    <property type="match status" value="1"/>
</dbReference>
<evidence type="ECO:0000313" key="2">
    <source>
        <dbReference type="EMBL" id="GAA4454178.1"/>
    </source>
</evidence>